<dbReference type="eggNOG" id="COG3519">
    <property type="taxonomic scope" value="Bacteria"/>
</dbReference>
<reference evidence="1 2" key="1">
    <citation type="submission" date="2013-08" db="EMBL/GenBank/DDBJ databases">
        <title>Genome sequencing of Lysobacter.</title>
        <authorList>
            <person name="Zhang S."/>
            <person name="Wang G."/>
        </authorList>
    </citation>
    <scope>NUCLEOTIDE SEQUENCE [LARGE SCALE GENOMIC DNA]</scope>
    <source>
        <strain evidence="1 2">GH1-9</strain>
    </source>
</reference>
<comment type="caution">
    <text evidence="1">The sequence shown here is derived from an EMBL/GenBank/DDBJ whole genome shotgun (WGS) entry which is preliminary data.</text>
</comment>
<dbReference type="PIRSF" id="PIRSF028304">
    <property type="entry name" value="UCP028304"/>
    <property type="match status" value="1"/>
</dbReference>
<dbReference type="InterPro" id="IPR010272">
    <property type="entry name" value="T6SS_TssF"/>
</dbReference>
<dbReference type="EMBL" id="AVPU01000036">
    <property type="protein sequence ID" value="KGM53235.1"/>
    <property type="molecule type" value="Genomic_DNA"/>
</dbReference>
<name>A0A0A0ESN6_9GAMM</name>
<accession>A0A0A0ESN6</accession>
<dbReference type="STRING" id="1385517.N800_09400"/>
<dbReference type="NCBIfam" id="TIGR03359">
    <property type="entry name" value="VI_chp_6"/>
    <property type="match status" value="1"/>
</dbReference>
<evidence type="ECO:0000313" key="1">
    <source>
        <dbReference type="EMBL" id="KGM53235.1"/>
    </source>
</evidence>
<dbReference type="OrthoDB" id="9763676at2"/>
<keyword evidence="2" id="KW-1185">Reference proteome</keyword>
<dbReference type="RefSeq" id="WP_036139739.1">
    <property type="nucleotide sequence ID" value="NZ_AVPU01000036.1"/>
</dbReference>
<dbReference type="PANTHER" id="PTHR35370:SF1">
    <property type="entry name" value="TYPE VI SECRETION SYSTEM COMPONENT TSSF1"/>
    <property type="match status" value="1"/>
</dbReference>
<dbReference type="Proteomes" id="UP000029998">
    <property type="component" value="Unassembled WGS sequence"/>
</dbReference>
<gene>
    <name evidence="1" type="ORF">N800_09400</name>
</gene>
<dbReference type="Pfam" id="PF05947">
    <property type="entry name" value="T6SS_TssF"/>
    <property type="match status" value="1"/>
</dbReference>
<sequence>MDDLLPYYERELGWLRRYGREFAERYPKIAGRLLLSADGSQDPHVERLIEAFALLSARTSKRIEDDYPEFTEALLEVLYPHYLRPFPSCSIACFDPGSAAAKLTAPVVVPRDTLLHSRAVRGVSCRFRSTQDVVLAPIRVAAARFNAVADAPMAVSLPAGSGGSIALSFELLGDLPHVAALGLGQLRLFIDGEPSFCAALRDMLALGVRAAYLERGNSGRWTALPEVPMKQVGFASDEALIDIPDRSHPAYRLLTELFAFPEKFGFFDLDLRALGAGTGSRFTVHLVLDAMPADAPVARVLEALSAEHVRLGCTPVVNLFAQRGEPIRVTHRTAHYPVVADARRAFAYEVVSIDAVHRIRQTPQGEQITEFRPFYALRHGESPEQTGQYWVARRDADVARHSPGFETELAFVDLDFNPVAPQTDVVSVELTCSNRDLPSHLAYGVAGGDLTMDGGGVARSIALLRKPSQPLQFERGRGAQWRLISHLALNHLSLTASGLPALKEMLRLYDLVRSSVSGRQIDGLVGLEHVASTAWLPGRHFPSVVRGIEVRLTVDENAFVGTGLAAFARVLERFLGLYVHANSFTRLCVLSSHDGRTLFRGEARCGESILA</sequence>
<organism evidence="1 2">
    <name type="scientific">Lysobacter daejeonensis GH1-9</name>
    <dbReference type="NCBI Taxonomy" id="1385517"/>
    <lineage>
        <taxon>Bacteria</taxon>
        <taxon>Pseudomonadati</taxon>
        <taxon>Pseudomonadota</taxon>
        <taxon>Gammaproteobacteria</taxon>
        <taxon>Lysobacterales</taxon>
        <taxon>Lysobacteraceae</taxon>
        <taxon>Aerolutibacter</taxon>
    </lineage>
</organism>
<evidence type="ECO:0000313" key="2">
    <source>
        <dbReference type="Proteomes" id="UP000029998"/>
    </source>
</evidence>
<dbReference type="AlphaFoldDB" id="A0A0A0ESN6"/>
<dbReference type="PANTHER" id="PTHR35370">
    <property type="entry name" value="CYTOPLASMIC PROTEIN-RELATED-RELATED"/>
    <property type="match status" value="1"/>
</dbReference>
<protein>
    <submittedName>
        <fullName evidence="1">Type VI secretion protein</fullName>
    </submittedName>
</protein>
<proteinExistence type="predicted"/>